<dbReference type="Proteomes" id="UP001381693">
    <property type="component" value="Unassembled WGS sequence"/>
</dbReference>
<name>A0AAN8X073_HALRR</name>
<dbReference type="AlphaFoldDB" id="A0AAN8X073"/>
<protein>
    <submittedName>
        <fullName evidence="2">Uncharacterized protein</fullName>
    </submittedName>
</protein>
<feature type="compositionally biased region" description="Polar residues" evidence="1">
    <location>
        <begin position="1"/>
        <end position="11"/>
    </location>
</feature>
<evidence type="ECO:0000256" key="1">
    <source>
        <dbReference type="SAM" id="MobiDB-lite"/>
    </source>
</evidence>
<reference evidence="2 3" key="1">
    <citation type="submission" date="2023-11" db="EMBL/GenBank/DDBJ databases">
        <title>Halocaridina rubra genome assembly.</title>
        <authorList>
            <person name="Smith C."/>
        </authorList>
    </citation>
    <scope>NUCLEOTIDE SEQUENCE [LARGE SCALE GENOMIC DNA]</scope>
    <source>
        <strain evidence="2">EP-1</strain>
        <tissue evidence="2">Whole</tissue>
    </source>
</reference>
<evidence type="ECO:0000313" key="2">
    <source>
        <dbReference type="EMBL" id="KAK7070469.1"/>
    </source>
</evidence>
<comment type="caution">
    <text evidence="2">The sequence shown here is derived from an EMBL/GenBank/DDBJ whole genome shotgun (WGS) entry which is preliminary data.</text>
</comment>
<feature type="region of interest" description="Disordered" evidence="1">
    <location>
        <begin position="55"/>
        <end position="74"/>
    </location>
</feature>
<sequence length="74" mass="8168">MNSPISISSASPGLISPVISSPKTPRPERTSNTSPIRGKSYSKEVMTILQDLHLLPGPEETSNPEHWLHRLRPL</sequence>
<feature type="non-terminal residue" evidence="2">
    <location>
        <position position="74"/>
    </location>
</feature>
<feature type="region of interest" description="Disordered" evidence="1">
    <location>
        <begin position="1"/>
        <end position="42"/>
    </location>
</feature>
<dbReference type="EMBL" id="JAXCGZ010015352">
    <property type="protein sequence ID" value="KAK7070469.1"/>
    <property type="molecule type" value="Genomic_DNA"/>
</dbReference>
<keyword evidence="3" id="KW-1185">Reference proteome</keyword>
<gene>
    <name evidence="2" type="ORF">SK128_010175</name>
</gene>
<proteinExistence type="predicted"/>
<evidence type="ECO:0000313" key="3">
    <source>
        <dbReference type="Proteomes" id="UP001381693"/>
    </source>
</evidence>
<accession>A0AAN8X073</accession>
<organism evidence="2 3">
    <name type="scientific">Halocaridina rubra</name>
    <name type="common">Hawaiian red shrimp</name>
    <dbReference type="NCBI Taxonomy" id="373956"/>
    <lineage>
        <taxon>Eukaryota</taxon>
        <taxon>Metazoa</taxon>
        <taxon>Ecdysozoa</taxon>
        <taxon>Arthropoda</taxon>
        <taxon>Crustacea</taxon>
        <taxon>Multicrustacea</taxon>
        <taxon>Malacostraca</taxon>
        <taxon>Eumalacostraca</taxon>
        <taxon>Eucarida</taxon>
        <taxon>Decapoda</taxon>
        <taxon>Pleocyemata</taxon>
        <taxon>Caridea</taxon>
        <taxon>Atyoidea</taxon>
        <taxon>Atyidae</taxon>
        <taxon>Halocaridina</taxon>
    </lineage>
</organism>